<comment type="similarity">
    <text evidence="1 6">Belongs to the ferritin family. Prokaryotic subfamily.</text>
</comment>
<protein>
    <recommendedName>
        <fullName evidence="6">Ferritin</fullName>
        <ecNumber evidence="6">1.16.3.2</ecNumber>
    </recommendedName>
</protein>
<sequence>MKDIVRMKTSLSEEIEKLLNEQVRREAISSFNYMAISSWCERNGYVHSARFFELQSDEERAHMKKIFNYISSVGGTAIVPEITNIVQEFDSFKSVFEIALEQEIAITHSINNIVDKCYKAKDYTTASFLDWFINEQVEEEATARRCLEIFDLVGEEGVGKILIDREIGKTRGTAE</sequence>
<keyword evidence="5 6" id="KW-0408">Iron</keyword>
<keyword evidence="4" id="KW-0560">Oxidoreductase</keyword>
<dbReference type="InterPro" id="IPR001519">
    <property type="entry name" value="Ferritin"/>
</dbReference>
<dbReference type="InterPro" id="IPR009078">
    <property type="entry name" value="Ferritin-like_SF"/>
</dbReference>
<comment type="subcellular location">
    <subcellularLocation>
        <location evidence="6">Cytoplasm</location>
    </subcellularLocation>
</comment>
<evidence type="ECO:0000313" key="9">
    <source>
        <dbReference type="Proteomes" id="UP001302349"/>
    </source>
</evidence>
<evidence type="ECO:0000256" key="6">
    <source>
        <dbReference type="RuleBase" id="RU361145"/>
    </source>
</evidence>
<evidence type="ECO:0000256" key="2">
    <source>
        <dbReference type="ARBA" id="ARBA00022434"/>
    </source>
</evidence>
<keyword evidence="3 6" id="KW-0479">Metal-binding</keyword>
<evidence type="ECO:0000259" key="7">
    <source>
        <dbReference type="PROSITE" id="PS50905"/>
    </source>
</evidence>
<comment type="catalytic activity">
    <reaction evidence="6">
        <text>4 Fe(2+) + O2 + 6 H2O = 4 iron(III) oxide-hydroxide + 12 H(+)</text>
        <dbReference type="Rhea" id="RHEA:11972"/>
        <dbReference type="ChEBI" id="CHEBI:15377"/>
        <dbReference type="ChEBI" id="CHEBI:15378"/>
        <dbReference type="ChEBI" id="CHEBI:15379"/>
        <dbReference type="ChEBI" id="CHEBI:29033"/>
        <dbReference type="ChEBI" id="CHEBI:78619"/>
        <dbReference type="EC" id="1.16.3.2"/>
    </reaction>
</comment>
<comment type="function">
    <text evidence="6">Iron-storage protein.</text>
</comment>
<dbReference type="Gene3D" id="1.20.1260.10">
    <property type="match status" value="1"/>
</dbReference>
<proteinExistence type="inferred from homology"/>
<gene>
    <name evidence="8" type="ORF">RT717_23940</name>
</gene>
<dbReference type="PANTHER" id="PTHR11431">
    <property type="entry name" value="FERRITIN"/>
    <property type="match status" value="1"/>
</dbReference>
<organism evidence="8 9">
    <name type="scientific">Imperialibacter roseus</name>
    <dbReference type="NCBI Taxonomy" id="1324217"/>
    <lineage>
        <taxon>Bacteria</taxon>
        <taxon>Pseudomonadati</taxon>
        <taxon>Bacteroidota</taxon>
        <taxon>Cytophagia</taxon>
        <taxon>Cytophagales</taxon>
        <taxon>Flammeovirgaceae</taxon>
        <taxon>Imperialibacter</taxon>
    </lineage>
</organism>
<name>A0ABZ0INN4_9BACT</name>
<evidence type="ECO:0000256" key="5">
    <source>
        <dbReference type="ARBA" id="ARBA00023004"/>
    </source>
</evidence>
<feature type="domain" description="Ferritin-like diiron" evidence="7">
    <location>
        <begin position="9"/>
        <end position="154"/>
    </location>
</feature>
<accession>A0ABZ0INN4</accession>
<dbReference type="InterPro" id="IPR008331">
    <property type="entry name" value="Ferritin_DPS_dom"/>
</dbReference>
<dbReference type="CDD" id="cd01055">
    <property type="entry name" value="Nonheme_Ferritin"/>
    <property type="match status" value="1"/>
</dbReference>
<dbReference type="RefSeq" id="WP_317488868.1">
    <property type="nucleotide sequence ID" value="NZ_CP136051.1"/>
</dbReference>
<dbReference type="PANTHER" id="PTHR11431:SF127">
    <property type="entry name" value="BACTERIAL NON-HEME FERRITIN"/>
    <property type="match status" value="1"/>
</dbReference>
<dbReference type="InterPro" id="IPR012347">
    <property type="entry name" value="Ferritin-like"/>
</dbReference>
<reference evidence="8 9" key="1">
    <citation type="journal article" date="2023" name="Microbiol. Resour. Announc.">
        <title>Complete Genome Sequence of Imperialibacter roseus strain P4T.</title>
        <authorList>
            <person name="Tizabi D.R."/>
            <person name="Bachvaroff T."/>
            <person name="Hill R.T."/>
        </authorList>
    </citation>
    <scope>NUCLEOTIDE SEQUENCE [LARGE SCALE GENOMIC DNA]</scope>
    <source>
        <strain evidence="8 9">P4T</strain>
    </source>
</reference>
<keyword evidence="9" id="KW-1185">Reference proteome</keyword>
<dbReference type="SUPFAM" id="SSF47240">
    <property type="entry name" value="Ferritin-like"/>
    <property type="match status" value="1"/>
</dbReference>
<dbReference type="InterPro" id="IPR009040">
    <property type="entry name" value="Ferritin-like_diiron"/>
</dbReference>
<dbReference type="EC" id="1.16.3.2" evidence="6"/>
<dbReference type="Proteomes" id="UP001302349">
    <property type="component" value="Chromosome"/>
</dbReference>
<evidence type="ECO:0000256" key="3">
    <source>
        <dbReference type="ARBA" id="ARBA00022723"/>
    </source>
</evidence>
<dbReference type="PROSITE" id="PS50905">
    <property type="entry name" value="FERRITIN_LIKE"/>
    <property type="match status" value="1"/>
</dbReference>
<dbReference type="Pfam" id="PF00210">
    <property type="entry name" value="Ferritin"/>
    <property type="match status" value="1"/>
</dbReference>
<evidence type="ECO:0000256" key="1">
    <source>
        <dbReference type="ARBA" id="ARBA00006950"/>
    </source>
</evidence>
<keyword evidence="6" id="KW-0963">Cytoplasm</keyword>
<evidence type="ECO:0000256" key="4">
    <source>
        <dbReference type="ARBA" id="ARBA00023002"/>
    </source>
</evidence>
<dbReference type="EMBL" id="CP136051">
    <property type="protein sequence ID" value="WOK06132.1"/>
    <property type="molecule type" value="Genomic_DNA"/>
</dbReference>
<keyword evidence="2 6" id="KW-0409">Iron storage</keyword>
<evidence type="ECO:0000313" key="8">
    <source>
        <dbReference type="EMBL" id="WOK06132.1"/>
    </source>
</evidence>
<dbReference type="InterPro" id="IPR041719">
    <property type="entry name" value="Ferritin_prok"/>
</dbReference>